<dbReference type="Proteomes" id="UP000317010">
    <property type="component" value="Unassembled WGS sequence"/>
</dbReference>
<accession>A0A562TMD0</accession>
<evidence type="ECO:0000313" key="2">
    <source>
        <dbReference type="EMBL" id="TWI94543.1"/>
    </source>
</evidence>
<evidence type="ECO:0000313" key="3">
    <source>
        <dbReference type="Proteomes" id="UP000317010"/>
    </source>
</evidence>
<dbReference type="InterPro" id="IPR008775">
    <property type="entry name" value="Phytyl_CoA_dOase-like"/>
</dbReference>
<comment type="cofactor">
    <cofactor evidence="1">
        <name>Fe(2+)</name>
        <dbReference type="ChEBI" id="CHEBI:29033"/>
    </cofactor>
</comment>
<dbReference type="PANTHER" id="PTHR20883:SF48">
    <property type="entry name" value="ECTOINE DIOXYGENASE"/>
    <property type="match status" value="1"/>
</dbReference>
<dbReference type="Gene3D" id="2.60.120.620">
    <property type="entry name" value="q2cbj1_9rhob like domain"/>
    <property type="match status" value="1"/>
</dbReference>
<dbReference type="GO" id="GO:0005506">
    <property type="term" value="F:iron ion binding"/>
    <property type="evidence" value="ECO:0007669"/>
    <property type="project" value="UniProtKB-ARBA"/>
</dbReference>
<protein>
    <submittedName>
        <fullName evidence="2">Chlorinating enzyme</fullName>
    </submittedName>
</protein>
<dbReference type="AlphaFoldDB" id="A0A562TMD0"/>
<evidence type="ECO:0000256" key="1">
    <source>
        <dbReference type="ARBA" id="ARBA00001954"/>
    </source>
</evidence>
<name>A0A562TMD0_9SPHI</name>
<comment type="caution">
    <text evidence="2">The sequence shown here is derived from an EMBL/GenBank/DDBJ whole genome shotgun (WGS) entry which is preliminary data.</text>
</comment>
<dbReference type="Pfam" id="PF05721">
    <property type="entry name" value="PhyH"/>
    <property type="match status" value="1"/>
</dbReference>
<dbReference type="GO" id="GO:0016706">
    <property type="term" value="F:2-oxoglutarate-dependent dioxygenase activity"/>
    <property type="evidence" value="ECO:0007669"/>
    <property type="project" value="UniProtKB-ARBA"/>
</dbReference>
<dbReference type="EMBL" id="VLLI01000019">
    <property type="protein sequence ID" value="TWI94543.1"/>
    <property type="molecule type" value="Genomic_DNA"/>
</dbReference>
<organism evidence="2 3">
    <name type="scientific">Mucilaginibacter frigoritolerans</name>
    <dbReference type="NCBI Taxonomy" id="652788"/>
    <lineage>
        <taxon>Bacteria</taxon>
        <taxon>Pseudomonadati</taxon>
        <taxon>Bacteroidota</taxon>
        <taxon>Sphingobacteriia</taxon>
        <taxon>Sphingobacteriales</taxon>
        <taxon>Sphingobacteriaceae</taxon>
        <taxon>Mucilaginibacter</taxon>
    </lineage>
</organism>
<keyword evidence="3" id="KW-1185">Reference proteome</keyword>
<proteinExistence type="predicted"/>
<dbReference type="PANTHER" id="PTHR20883">
    <property type="entry name" value="PHYTANOYL-COA DIOXYGENASE DOMAIN CONTAINING 1"/>
    <property type="match status" value="1"/>
</dbReference>
<gene>
    <name evidence="2" type="ORF">JN11_04653</name>
</gene>
<sequence>MGIEFIYEGLLSQKPYSMKLQQQEILTPQEVSFFRENGYLLPGKPLFSEEKFNRLFNIFEEHLKNRGELQPDELDVPHHKDSRLFEFLMADEVLDVVEKIIGPNIGLWSSHFICKEPKTGKNTPWHEDSAYWQGRFNKFDSIVTIWLAIDDANIANGCMGVLPGSHDKGFSEYQEIENNNHKIFNIEIKNKVDEEKIVWFELKKGNYSLHDSRIIHGAHANTSNTRRTGYTMRYFSTDLVLNRTHPNNLQHRIYHCRGENNGNNPLIYL</sequence>
<dbReference type="SUPFAM" id="SSF51197">
    <property type="entry name" value="Clavaminate synthase-like"/>
    <property type="match status" value="1"/>
</dbReference>
<reference evidence="2 3" key="1">
    <citation type="submission" date="2019-07" db="EMBL/GenBank/DDBJ databases">
        <title>Genomic Encyclopedia of Archaeal and Bacterial Type Strains, Phase II (KMG-II): from individual species to whole genera.</title>
        <authorList>
            <person name="Goeker M."/>
        </authorList>
    </citation>
    <scope>NUCLEOTIDE SEQUENCE [LARGE SCALE GENOMIC DNA]</scope>
    <source>
        <strain evidence="2 3">ATCC BAA-1854</strain>
    </source>
</reference>